<organism evidence="2 3">
    <name type="scientific">Aspergillus nanangensis</name>
    <dbReference type="NCBI Taxonomy" id="2582783"/>
    <lineage>
        <taxon>Eukaryota</taxon>
        <taxon>Fungi</taxon>
        <taxon>Dikarya</taxon>
        <taxon>Ascomycota</taxon>
        <taxon>Pezizomycotina</taxon>
        <taxon>Eurotiomycetes</taxon>
        <taxon>Eurotiomycetidae</taxon>
        <taxon>Eurotiales</taxon>
        <taxon>Aspergillaceae</taxon>
        <taxon>Aspergillus</taxon>
        <taxon>Aspergillus subgen. Circumdati</taxon>
    </lineage>
</organism>
<keyword evidence="3" id="KW-1185">Reference proteome</keyword>
<dbReference type="Proteomes" id="UP001194746">
    <property type="component" value="Unassembled WGS sequence"/>
</dbReference>
<feature type="chain" id="PRO_5042066287" evidence="1">
    <location>
        <begin position="17"/>
        <end position="63"/>
    </location>
</feature>
<protein>
    <submittedName>
        <fullName evidence="2">Uncharacterized protein</fullName>
    </submittedName>
</protein>
<evidence type="ECO:0000256" key="1">
    <source>
        <dbReference type="SAM" id="SignalP"/>
    </source>
</evidence>
<comment type="caution">
    <text evidence="2">The sequence shown here is derived from an EMBL/GenBank/DDBJ whole genome shotgun (WGS) entry which is preliminary data.</text>
</comment>
<reference evidence="2" key="2">
    <citation type="submission" date="2020-02" db="EMBL/GenBank/DDBJ databases">
        <authorList>
            <person name="Gilchrist C.L.M."/>
            <person name="Chooi Y.-H."/>
        </authorList>
    </citation>
    <scope>NUCLEOTIDE SEQUENCE</scope>
    <source>
        <strain evidence="2">MST-FP2251</strain>
    </source>
</reference>
<reference evidence="2" key="1">
    <citation type="journal article" date="2019" name="Beilstein J. Org. Chem.">
        <title>Nanangenines: drimane sesquiterpenoids as the dominant metabolite cohort of a novel Australian fungus, Aspergillus nanangensis.</title>
        <authorList>
            <person name="Lacey H.J."/>
            <person name="Gilchrist C.L.M."/>
            <person name="Crombie A."/>
            <person name="Kalaitzis J.A."/>
            <person name="Vuong D."/>
            <person name="Rutledge P.J."/>
            <person name="Turner P."/>
            <person name="Pitt J.I."/>
            <person name="Lacey E."/>
            <person name="Chooi Y.H."/>
            <person name="Piggott A.M."/>
        </authorList>
    </citation>
    <scope>NUCLEOTIDE SEQUENCE</scope>
    <source>
        <strain evidence="2">MST-FP2251</strain>
    </source>
</reference>
<gene>
    <name evidence="2" type="ORF">FE257_006505</name>
</gene>
<proteinExistence type="predicted"/>
<evidence type="ECO:0000313" key="2">
    <source>
        <dbReference type="EMBL" id="KAF9894617.1"/>
    </source>
</evidence>
<feature type="signal peptide" evidence="1">
    <location>
        <begin position="1"/>
        <end position="16"/>
    </location>
</feature>
<name>A0AAD4CZJ5_ASPNN</name>
<keyword evidence="1" id="KW-0732">Signal</keyword>
<sequence length="63" mass="6906">MRFFALLAVFATATVALPSEASTQELCIGMTETDTDGNRTVERSNVQQLNAQLQVLYAVGVWK</sequence>
<evidence type="ECO:0000313" key="3">
    <source>
        <dbReference type="Proteomes" id="UP001194746"/>
    </source>
</evidence>
<dbReference type="EMBL" id="VCAU01000003">
    <property type="protein sequence ID" value="KAF9894617.1"/>
    <property type="molecule type" value="Genomic_DNA"/>
</dbReference>
<accession>A0AAD4CZJ5</accession>
<dbReference type="AlphaFoldDB" id="A0AAD4CZJ5"/>